<evidence type="ECO:0000313" key="2">
    <source>
        <dbReference type="WBParaSite" id="PEQ_0000231901-mRNA-1"/>
    </source>
</evidence>
<dbReference type="InterPro" id="IPR027417">
    <property type="entry name" value="P-loop_NTPase"/>
</dbReference>
<dbReference type="AlphaFoldDB" id="A0A914R6Q4"/>
<protein>
    <submittedName>
        <fullName evidence="2">Uncharacterized protein</fullName>
    </submittedName>
</protein>
<dbReference type="Proteomes" id="UP000887564">
    <property type="component" value="Unplaced"/>
</dbReference>
<evidence type="ECO:0000313" key="1">
    <source>
        <dbReference type="Proteomes" id="UP000887564"/>
    </source>
</evidence>
<name>A0A914R6Q4_PAREQ</name>
<dbReference type="Gene3D" id="3.40.50.300">
    <property type="entry name" value="P-loop containing nucleotide triphosphate hydrolases"/>
    <property type="match status" value="1"/>
</dbReference>
<organism evidence="1 2">
    <name type="scientific">Parascaris equorum</name>
    <name type="common">Equine roundworm</name>
    <dbReference type="NCBI Taxonomy" id="6256"/>
    <lineage>
        <taxon>Eukaryota</taxon>
        <taxon>Metazoa</taxon>
        <taxon>Ecdysozoa</taxon>
        <taxon>Nematoda</taxon>
        <taxon>Chromadorea</taxon>
        <taxon>Rhabditida</taxon>
        <taxon>Spirurina</taxon>
        <taxon>Ascaridomorpha</taxon>
        <taxon>Ascaridoidea</taxon>
        <taxon>Ascarididae</taxon>
        <taxon>Parascaris</taxon>
    </lineage>
</organism>
<sequence length="55" mass="6172">MPKGEELMRDGFFPGRRTCLVIAHRLSTIQNSNLIVVINEGKVAEKGPSLKFLFL</sequence>
<dbReference type="WBParaSite" id="PEQ_0000231901-mRNA-1">
    <property type="protein sequence ID" value="PEQ_0000231901-mRNA-1"/>
    <property type="gene ID" value="PEQ_0000231901"/>
</dbReference>
<dbReference type="SUPFAM" id="SSF52540">
    <property type="entry name" value="P-loop containing nucleoside triphosphate hydrolases"/>
    <property type="match status" value="1"/>
</dbReference>
<reference evidence="2" key="1">
    <citation type="submission" date="2022-11" db="UniProtKB">
        <authorList>
            <consortium name="WormBaseParasite"/>
        </authorList>
    </citation>
    <scope>IDENTIFICATION</scope>
</reference>
<accession>A0A914R6Q4</accession>
<keyword evidence="1" id="KW-1185">Reference proteome</keyword>
<proteinExistence type="predicted"/>